<sequence>MEGTTAFTSSTATTLWPLLIGVAVFPGVIQLLLIYFLPESPRWLITVACNTRPDVRARRLDQFNDVINRLGYTSDDDEVEGMLKDVSDDTNTSTTSDDNKHVLPHHSSSSSTWLYRLTYALQHHLRGLILTVLVCTTASACGFYAFQSYAADVISLLTSRSLQYVQVHYLPYVGLMKLLGTIVALILIDGRRSNNKVGGRRRLLLTSILGIALAEGVLAALLQVVDSSDDINIPESIPVILFYL</sequence>
<dbReference type="OrthoDB" id="4540492at2759"/>
<comment type="subcellular location">
    <subcellularLocation>
        <location evidence="1">Membrane</location>
    </subcellularLocation>
</comment>
<keyword evidence="2" id="KW-0813">Transport</keyword>
<feature type="non-terminal residue" evidence="8">
    <location>
        <position position="1"/>
    </location>
</feature>
<dbReference type="EMBL" id="JABAHT010001709">
    <property type="protein sequence ID" value="KAF4648548.1"/>
    <property type="molecule type" value="Genomic_DNA"/>
</dbReference>
<protein>
    <recommendedName>
        <fullName evidence="10">Major facilitator superfamily (MFS) profile domain-containing protein</fullName>
    </recommendedName>
</protein>
<dbReference type="InterPro" id="IPR050814">
    <property type="entry name" value="Myo-inositol_Transporter"/>
</dbReference>
<feature type="transmembrane region" description="Helical" evidence="7">
    <location>
        <begin position="202"/>
        <end position="225"/>
    </location>
</feature>
<dbReference type="GO" id="GO:0016020">
    <property type="term" value="C:membrane"/>
    <property type="evidence" value="ECO:0007669"/>
    <property type="project" value="UniProtKB-SubCell"/>
</dbReference>
<keyword evidence="5 7" id="KW-0472">Membrane</keyword>
<feature type="transmembrane region" description="Helical" evidence="7">
    <location>
        <begin position="169"/>
        <end position="190"/>
    </location>
</feature>
<evidence type="ECO:0000313" key="8">
    <source>
        <dbReference type="EMBL" id="KAF4648548.1"/>
    </source>
</evidence>
<evidence type="ECO:0000313" key="9">
    <source>
        <dbReference type="Proteomes" id="UP000570595"/>
    </source>
</evidence>
<evidence type="ECO:0000256" key="3">
    <source>
        <dbReference type="ARBA" id="ARBA00022692"/>
    </source>
</evidence>
<evidence type="ECO:0000256" key="7">
    <source>
        <dbReference type="SAM" id="Phobius"/>
    </source>
</evidence>
<proteinExistence type="predicted"/>
<feature type="transmembrane region" description="Helical" evidence="7">
    <location>
        <begin position="15"/>
        <end position="37"/>
    </location>
</feature>
<reference evidence="8 9" key="1">
    <citation type="submission" date="2020-04" db="EMBL/GenBank/DDBJ databases">
        <title>Perkinsus olseni comparative genomics.</title>
        <authorList>
            <person name="Bogema D.R."/>
        </authorList>
    </citation>
    <scope>NUCLEOTIDE SEQUENCE [LARGE SCALE GENOMIC DNA]</scope>
    <source>
        <strain evidence="8">ATCC PRA-179</strain>
    </source>
</reference>
<organism evidence="8 9">
    <name type="scientific">Perkinsus olseni</name>
    <name type="common">Perkinsus atlanticus</name>
    <dbReference type="NCBI Taxonomy" id="32597"/>
    <lineage>
        <taxon>Eukaryota</taxon>
        <taxon>Sar</taxon>
        <taxon>Alveolata</taxon>
        <taxon>Perkinsozoa</taxon>
        <taxon>Perkinsea</taxon>
        <taxon>Perkinsida</taxon>
        <taxon>Perkinsidae</taxon>
        <taxon>Perkinsus</taxon>
    </lineage>
</organism>
<evidence type="ECO:0000256" key="4">
    <source>
        <dbReference type="ARBA" id="ARBA00022989"/>
    </source>
</evidence>
<dbReference type="InterPro" id="IPR036259">
    <property type="entry name" value="MFS_trans_sf"/>
</dbReference>
<evidence type="ECO:0000256" key="6">
    <source>
        <dbReference type="SAM" id="MobiDB-lite"/>
    </source>
</evidence>
<feature type="region of interest" description="Disordered" evidence="6">
    <location>
        <begin position="85"/>
        <end position="107"/>
    </location>
</feature>
<dbReference type="Proteomes" id="UP000570595">
    <property type="component" value="Unassembled WGS sequence"/>
</dbReference>
<accession>A0A7J6KN31</accession>
<dbReference type="Gene3D" id="1.20.1250.20">
    <property type="entry name" value="MFS general substrate transporter like domains"/>
    <property type="match status" value="1"/>
</dbReference>
<dbReference type="PANTHER" id="PTHR48020:SF12">
    <property type="entry name" value="PROTON MYO-INOSITOL COTRANSPORTER"/>
    <property type="match status" value="1"/>
</dbReference>
<feature type="transmembrane region" description="Helical" evidence="7">
    <location>
        <begin position="128"/>
        <end position="149"/>
    </location>
</feature>
<keyword evidence="4 7" id="KW-1133">Transmembrane helix</keyword>
<evidence type="ECO:0000256" key="5">
    <source>
        <dbReference type="ARBA" id="ARBA00023136"/>
    </source>
</evidence>
<dbReference type="SUPFAM" id="SSF103473">
    <property type="entry name" value="MFS general substrate transporter"/>
    <property type="match status" value="1"/>
</dbReference>
<comment type="caution">
    <text evidence="8">The sequence shown here is derived from an EMBL/GenBank/DDBJ whole genome shotgun (WGS) entry which is preliminary data.</text>
</comment>
<dbReference type="GO" id="GO:0022857">
    <property type="term" value="F:transmembrane transporter activity"/>
    <property type="evidence" value="ECO:0007669"/>
    <property type="project" value="InterPro"/>
</dbReference>
<dbReference type="AlphaFoldDB" id="A0A7J6KN31"/>
<dbReference type="InterPro" id="IPR005828">
    <property type="entry name" value="MFS_sugar_transport-like"/>
</dbReference>
<gene>
    <name evidence="8" type="ORF">FOZ61_002546</name>
</gene>
<evidence type="ECO:0000256" key="1">
    <source>
        <dbReference type="ARBA" id="ARBA00004370"/>
    </source>
</evidence>
<evidence type="ECO:0008006" key="10">
    <source>
        <dbReference type="Google" id="ProtNLM"/>
    </source>
</evidence>
<evidence type="ECO:0000256" key="2">
    <source>
        <dbReference type="ARBA" id="ARBA00022448"/>
    </source>
</evidence>
<dbReference type="PANTHER" id="PTHR48020">
    <property type="entry name" value="PROTON MYO-INOSITOL COTRANSPORTER"/>
    <property type="match status" value="1"/>
</dbReference>
<dbReference type="Pfam" id="PF00083">
    <property type="entry name" value="Sugar_tr"/>
    <property type="match status" value="1"/>
</dbReference>
<name>A0A7J6KN31_PEROL</name>
<keyword evidence="3 7" id="KW-0812">Transmembrane</keyword>